<reference evidence="2" key="3">
    <citation type="submission" date="2025-09" db="UniProtKB">
        <authorList>
            <consortium name="Ensembl"/>
        </authorList>
    </citation>
    <scope>IDENTIFICATION</scope>
</reference>
<dbReference type="GeneTree" id="ENSGT00940000153931"/>
<keyword evidence="1" id="KW-0732">Signal</keyword>
<dbReference type="Ensembl" id="ENSBGRT00000036580.1">
    <property type="protein sequence ID" value="ENSBGRP00000031619.1"/>
    <property type="gene ID" value="ENSBGRG00000019907.1"/>
</dbReference>
<name>A0A8B9Y7U3_BOSMU</name>
<reference evidence="2" key="1">
    <citation type="submission" date="2019-05" db="EMBL/GenBank/DDBJ databases">
        <authorList>
            <person name="Zhang S."/>
            <person name="Liu J."/>
        </authorList>
    </citation>
    <scope>NUCLEOTIDE SEQUENCE [LARGE SCALE GENOMIC DNA]</scope>
</reference>
<organism evidence="2 3">
    <name type="scientific">Bos mutus grunniens</name>
    <name type="common">Wild yak</name>
    <name type="synonym">Bos grunniens</name>
    <dbReference type="NCBI Taxonomy" id="30521"/>
    <lineage>
        <taxon>Eukaryota</taxon>
        <taxon>Metazoa</taxon>
        <taxon>Chordata</taxon>
        <taxon>Craniata</taxon>
        <taxon>Vertebrata</taxon>
        <taxon>Euteleostomi</taxon>
        <taxon>Mammalia</taxon>
        <taxon>Eutheria</taxon>
        <taxon>Laurasiatheria</taxon>
        <taxon>Artiodactyla</taxon>
        <taxon>Ruminantia</taxon>
        <taxon>Pecora</taxon>
        <taxon>Bovidae</taxon>
        <taxon>Bovinae</taxon>
        <taxon>Bos</taxon>
    </lineage>
</organism>
<protein>
    <submittedName>
        <fullName evidence="2">Uncharacterized protein</fullName>
    </submittedName>
</protein>
<feature type="chain" id="PRO_5034974860" evidence="1">
    <location>
        <begin position="20"/>
        <end position="109"/>
    </location>
</feature>
<evidence type="ECO:0000313" key="2">
    <source>
        <dbReference type="Ensembl" id="ENSBGRP00000031619.1"/>
    </source>
</evidence>
<sequence length="109" mass="13177">MCNWIYVTLLLIFNRWLNPLFKIGHKWKLEPDDMYSVLPEDRSQRLGEELQGYWDQEVKRAQKDAQEPSLVKAIVKCYWKSYLIWGMFTFVEVKDFHTVSCFLVYVSLY</sequence>
<dbReference type="Proteomes" id="UP000694520">
    <property type="component" value="Chromosome 15"/>
</dbReference>
<feature type="signal peptide" evidence="1">
    <location>
        <begin position="1"/>
        <end position="19"/>
    </location>
</feature>
<evidence type="ECO:0000256" key="1">
    <source>
        <dbReference type="SAM" id="SignalP"/>
    </source>
</evidence>
<evidence type="ECO:0000313" key="3">
    <source>
        <dbReference type="Proteomes" id="UP000694520"/>
    </source>
</evidence>
<reference evidence="2" key="2">
    <citation type="submission" date="2025-08" db="UniProtKB">
        <authorList>
            <consortium name="Ensembl"/>
        </authorList>
    </citation>
    <scope>IDENTIFICATION</scope>
</reference>
<accession>A0A8B9Y7U3</accession>
<keyword evidence="3" id="KW-1185">Reference proteome</keyword>
<dbReference type="AlphaFoldDB" id="A0A8B9Y7U3"/>
<proteinExistence type="predicted"/>